<proteinExistence type="predicted"/>
<protein>
    <submittedName>
        <fullName evidence="2">SgcJ/EcaC family oxidoreductase</fullName>
    </submittedName>
</protein>
<dbReference type="InterPro" id="IPR011944">
    <property type="entry name" value="Steroid_delta5-4_isomerase"/>
</dbReference>
<dbReference type="Proteomes" id="UP001556098">
    <property type="component" value="Unassembled WGS sequence"/>
</dbReference>
<dbReference type="EMBL" id="JBFNXX010000007">
    <property type="protein sequence ID" value="MEW9920183.1"/>
    <property type="molecule type" value="Genomic_DNA"/>
</dbReference>
<dbReference type="InterPro" id="IPR032710">
    <property type="entry name" value="NTF2-like_dom_sf"/>
</dbReference>
<accession>A0ABV3RMH6</accession>
<evidence type="ECO:0000259" key="1">
    <source>
        <dbReference type="Pfam" id="PF13577"/>
    </source>
</evidence>
<dbReference type="RefSeq" id="WP_367877886.1">
    <property type="nucleotide sequence ID" value="NZ_JBFNXX010000007.1"/>
</dbReference>
<dbReference type="Gene3D" id="3.10.450.50">
    <property type="match status" value="1"/>
</dbReference>
<reference evidence="2 3" key="1">
    <citation type="submission" date="2024-07" db="EMBL/GenBank/DDBJ databases">
        <title>Marimonas sp.nov., isolated from tidal-flat sediment.</title>
        <authorList>
            <person name="Jayan J.N."/>
            <person name="Lee S.S."/>
        </authorList>
    </citation>
    <scope>NUCLEOTIDE SEQUENCE [LARGE SCALE GENOMIC DNA]</scope>
    <source>
        <strain evidence="2 3">MJW-29</strain>
    </source>
</reference>
<evidence type="ECO:0000313" key="2">
    <source>
        <dbReference type="EMBL" id="MEW9920183.1"/>
    </source>
</evidence>
<sequence length="129" mass="14093">MNESAETAIRDLWTRYFAAYEGLDAKGCAGVFAENAWVVSPWGPPAQGRDAIEDAHLTWFEEGERNKTAQVVDLQVAGPSAVCLLRFEADIPDGTRVAGINLNVLRETASGGWEITHSSLNDIDINEPF</sequence>
<dbReference type="NCBIfam" id="TIGR02246">
    <property type="entry name" value="SgcJ/EcaC family oxidoreductase"/>
    <property type="match status" value="1"/>
</dbReference>
<comment type="caution">
    <text evidence="2">The sequence shown here is derived from an EMBL/GenBank/DDBJ whole genome shotgun (WGS) entry which is preliminary data.</text>
</comment>
<dbReference type="InterPro" id="IPR037401">
    <property type="entry name" value="SnoaL-like"/>
</dbReference>
<organism evidence="2 3">
    <name type="scientific">Sulfitobacter sediminis</name>
    <dbReference type="NCBI Taxonomy" id="3234186"/>
    <lineage>
        <taxon>Bacteria</taxon>
        <taxon>Pseudomonadati</taxon>
        <taxon>Pseudomonadota</taxon>
        <taxon>Alphaproteobacteria</taxon>
        <taxon>Rhodobacterales</taxon>
        <taxon>Roseobacteraceae</taxon>
        <taxon>Sulfitobacter</taxon>
    </lineage>
</organism>
<dbReference type="SUPFAM" id="SSF54427">
    <property type="entry name" value="NTF2-like"/>
    <property type="match status" value="1"/>
</dbReference>
<keyword evidence="3" id="KW-1185">Reference proteome</keyword>
<feature type="domain" description="SnoaL-like" evidence="1">
    <location>
        <begin position="5"/>
        <end position="117"/>
    </location>
</feature>
<evidence type="ECO:0000313" key="3">
    <source>
        <dbReference type="Proteomes" id="UP001556098"/>
    </source>
</evidence>
<gene>
    <name evidence="2" type="ORF">AB2B41_11240</name>
</gene>
<dbReference type="Pfam" id="PF13577">
    <property type="entry name" value="SnoaL_4"/>
    <property type="match status" value="1"/>
</dbReference>
<name>A0ABV3RMH6_9RHOB</name>